<reference evidence="8 9" key="1">
    <citation type="journal article" date="2007" name="Nature">
        <title>Evolution of genes and genomes on the Drosophila phylogeny.</title>
        <authorList>
            <consortium name="Drosophila 12 Genomes Consortium"/>
            <person name="Clark A.G."/>
            <person name="Eisen M.B."/>
            <person name="Smith D.R."/>
            <person name="Bergman C.M."/>
            <person name="Oliver B."/>
            <person name="Markow T.A."/>
            <person name="Kaufman T.C."/>
            <person name="Kellis M."/>
            <person name="Gelbart W."/>
            <person name="Iyer V.N."/>
            <person name="Pollard D.A."/>
            <person name="Sackton T.B."/>
            <person name="Larracuente A.M."/>
            <person name="Singh N.D."/>
            <person name="Abad J.P."/>
            <person name="Abt D.N."/>
            <person name="Adryan B."/>
            <person name="Aguade M."/>
            <person name="Akashi H."/>
            <person name="Anderson W.W."/>
            <person name="Aquadro C.F."/>
            <person name="Ardell D.H."/>
            <person name="Arguello R."/>
            <person name="Artieri C.G."/>
            <person name="Barbash D.A."/>
            <person name="Barker D."/>
            <person name="Barsanti P."/>
            <person name="Batterham P."/>
            <person name="Batzoglou S."/>
            <person name="Begun D."/>
            <person name="Bhutkar A."/>
            <person name="Blanco E."/>
            <person name="Bosak S.A."/>
            <person name="Bradley R.K."/>
            <person name="Brand A.D."/>
            <person name="Brent M.R."/>
            <person name="Brooks A.N."/>
            <person name="Brown R.H."/>
            <person name="Butlin R.K."/>
            <person name="Caggese C."/>
            <person name="Calvi B.R."/>
            <person name="Bernardo de Carvalho A."/>
            <person name="Caspi A."/>
            <person name="Castrezana S."/>
            <person name="Celniker S.E."/>
            <person name="Chang J.L."/>
            <person name="Chapple C."/>
            <person name="Chatterji S."/>
            <person name="Chinwalla A."/>
            <person name="Civetta A."/>
            <person name="Clifton S.W."/>
            <person name="Comeron J.M."/>
            <person name="Costello J.C."/>
            <person name="Coyne J.A."/>
            <person name="Daub J."/>
            <person name="David R.G."/>
            <person name="Delcher A.L."/>
            <person name="Delehaunty K."/>
            <person name="Do C.B."/>
            <person name="Ebling H."/>
            <person name="Edwards K."/>
            <person name="Eickbush T."/>
            <person name="Evans J.D."/>
            <person name="Filipski A."/>
            <person name="Findeiss S."/>
            <person name="Freyhult E."/>
            <person name="Fulton L."/>
            <person name="Fulton R."/>
            <person name="Garcia A.C."/>
            <person name="Gardiner A."/>
            <person name="Garfield D.A."/>
            <person name="Garvin B.E."/>
            <person name="Gibson G."/>
            <person name="Gilbert D."/>
            <person name="Gnerre S."/>
            <person name="Godfrey J."/>
            <person name="Good R."/>
            <person name="Gotea V."/>
            <person name="Gravely B."/>
            <person name="Greenberg A.J."/>
            <person name="Griffiths-Jones S."/>
            <person name="Gross S."/>
            <person name="Guigo R."/>
            <person name="Gustafson E.A."/>
            <person name="Haerty W."/>
            <person name="Hahn M.W."/>
            <person name="Halligan D.L."/>
            <person name="Halpern A.L."/>
            <person name="Halter G.M."/>
            <person name="Han M.V."/>
            <person name="Heger A."/>
            <person name="Hillier L."/>
            <person name="Hinrichs A.S."/>
            <person name="Holmes I."/>
            <person name="Hoskins R.A."/>
            <person name="Hubisz M.J."/>
            <person name="Hultmark D."/>
            <person name="Huntley M.A."/>
            <person name="Jaffe D.B."/>
            <person name="Jagadeeshan S."/>
            <person name="Jeck W.R."/>
            <person name="Johnson J."/>
            <person name="Jones C.D."/>
            <person name="Jordan W.C."/>
            <person name="Karpen G.H."/>
            <person name="Kataoka E."/>
            <person name="Keightley P.D."/>
            <person name="Kheradpour P."/>
            <person name="Kirkness E.F."/>
            <person name="Koerich L.B."/>
            <person name="Kristiansen K."/>
            <person name="Kudrna D."/>
            <person name="Kulathinal R.J."/>
            <person name="Kumar S."/>
            <person name="Kwok R."/>
            <person name="Lander E."/>
            <person name="Langley C.H."/>
            <person name="Lapoint R."/>
            <person name="Lazzaro B.P."/>
            <person name="Lee S.J."/>
            <person name="Levesque L."/>
            <person name="Li R."/>
            <person name="Lin C.F."/>
            <person name="Lin M.F."/>
            <person name="Lindblad-Toh K."/>
            <person name="Llopart A."/>
            <person name="Long M."/>
            <person name="Low L."/>
            <person name="Lozovsky E."/>
            <person name="Lu J."/>
            <person name="Luo M."/>
            <person name="Machado C.A."/>
            <person name="Makalowski W."/>
            <person name="Marzo M."/>
            <person name="Matsuda M."/>
            <person name="Matzkin L."/>
            <person name="McAllister B."/>
            <person name="McBride C.S."/>
            <person name="McKernan B."/>
            <person name="McKernan K."/>
            <person name="Mendez-Lago M."/>
            <person name="Minx P."/>
            <person name="Mollenhauer M.U."/>
            <person name="Montooth K."/>
            <person name="Mount S.M."/>
            <person name="Mu X."/>
            <person name="Myers E."/>
            <person name="Negre B."/>
            <person name="Newfeld S."/>
            <person name="Nielsen R."/>
            <person name="Noor M.A."/>
            <person name="O'Grady P."/>
            <person name="Pachter L."/>
            <person name="Papaceit M."/>
            <person name="Parisi M.J."/>
            <person name="Parisi M."/>
            <person name="Parts L."/>
            <person name="Pedersen J.S."/>
            <person name="Pesole G."/>
            <person name="Phillippy A.M."/>
            <person name="Ponting C.P."/>
            <person name="Pop M."/>
            <person name="Porcelli D."/>
            <person name="Powell J.R."/>
            <person name="Prohaska S."/>
            <person name="Pruitt K."/>
            <person name="Puig M."/>
            <person name="Quesneville H."/>
            <person name="Ram K.R."/>
            <person name="Rand D."/>
            <person name="Rasmussen M.D."/>
            <person name="Reed L.K."/>
            <person name="Reenan R."/>
            <person name="Reily A."/>
            <person name="Remington K.A."/>
            <person name="Rieger T.T."/>
            <person name="Ritchie M.G."/>
            <person name="Robin C."/>
            <person name="Rogers Y.H."/>
            <person name="Rohde C."/>
            <person name="Rozas J."/>
            <person name="Rubenfield M.J."/>
            <person name="Ruiz A."/>
            <person name="Russo S."/>
            <person name="Salzberg S.L."/>
            <person name="Sanchez-Gracia A."/>
            <person name="Saranga D.J."/>
            <person name="Sato H."/>
            <person name="Schaeffer S.W."/>
            <person name="Schatz M.C."/>
            <person name="Schlenke T."/>
            <person name="Schwartz R."/>
            <person name="Segarra C."/>
            <person name="Singh R.S."/>
            <person name="Sirot L."/>
            <person name="Sirota M."/>
            <person name="Sisneros N.B."/>
            <person name="Smith C.D."/>
            <person name="Smith T.F."/>
            <person name="Spieth J."/>
            <person name="Stage D.E."/>
            <person name="Stark A."/>
            <person name="Stephan W."/>
            <person name="Strausberg R.L."/>
            <person name="Strempel S."/>
            <person name="Sturgill D."/>
            <person name="Sutton G."/>
            <person name="Sutton G.G."/>
            <person name="Tao W."/>
            <person name="Teichmann S."/>
            <person name="Tobari Y.N."/>
            <person name="Tomimura Y."/>
            <person name="Tsolas J.M."/>
            <person name="Valente V.L."/>
            <person name="Venter E."/>
            <person name="Venter J.C."/>
            <person name="Vicario S."/>
            <person name="Vieira F.G."/>
            <person name="Vilella A.J."/>
            <person name="Villasante A."/>
            <person name="Walenz B."/>
            <person name="Wang J."/>
            <person name="Wasserman M."/>
            <person name="Watts T."/>
            <person name="Wilson D."/>
            <person name="Wilson R.K."/>
            <person name="Wing R.A."/>
            <person name="Wolfner M.F."/>
            <person name="Wong A."/>
            <person name="Wong G.K."/>
            <person name="Wu C.I."/>
            <person name="Wu G."/>
            <person name="Yamamoto D."/>
            <person name="Yang H.P."/>
            <person name="Yang S.P."/>
            <person name="Yorke J.A."/>
            <person name="Yoshida K."/>
            <person name="Zdobnov E."/>
            <person name="Zhang P."/>
            <person name="Zhang Y."/>
            <person name="Zimin A.V."/>
            <person name="Baldwin J."/>
            <person name="Abdouelleil A."/>
            <person name="Abdulkadir J."/>
            <person name="Abebe A."/>
            <person name="Abera B."/>
            <person name="Abreu J."/>
            <person name="Acer S.C."/>
            <person name="Aftuck L."/>
            <person name="Alexander A."/>
            <person name="An P."/>
            <person name="Anderson E."/>
            <person name="Anderson S."/>
            <person name="Arachi H."/>
            <person name="Azer M."/>
            <person name="Bachantsang P."/>
            <person name="Barry A."/>
            <person name="Bayul T."/>
            <person name="Berlin A."/>
            <person name="Bessette D."/>
            <person name="Bloom T."/>
            <person name="Blye J."/>
            <person name="Boguslavskiy L."/>
            <person name="Bonnet C."/>
            <person name="Boukhgalter B."/>
            <person name="Bourzgui I."/>
            <person name="Brown A."/>
            <person name="Cahill P."/>
            <person name="Channer S."/>
            <person name="Cheshatsang Y."/>
            <person name="Chuda L."/>
            <person name="Citroen M."/>
            <person name="Collymore A."/>
            <person name="Cooke P."/>
            <person name="Costello M."/>
            <person name="D'Aco K."/>
            <person name="Daza R."/>
            <person name="De Haan G."/>
            <person name="DeGray S."/>
            <person name="DeMaso C."/>
            <person name="Dhargay N."/>
            <person name="Dooley K."/>
            <person name="Dooley E."/>
            <person name="Doricent M."/>
            <person name="Dorje P."/>
            <person name="Dorjee K."/>
            <person name="Dupes A."/>
            <person name="Elong R."/>
            <person name="Falk J."/>
            <person name="Farina A."/>
            <person name="Faro S."/>
            <person name="Ferguson D."/>
            <person name="Fisher S."/>
            <person name="Foley C.D."/>
            <person name="Franke A."/>
            <person name="Friedrich D."/>
            <person name="Gadbois L."/>
            <person name="Gearin G."/>
            <person name="Gearin C.R."/>
            <person name="Giannoukos G."/>
            <person name="Goode T."/>
            <person name="Graham J."/>
            <person name="Grandbois E."/>
            <person name="Grewal S."/>
            <person name="Gyaltsen K."/>
            <person name="Hafez N."/>
            <person name="Hagos B."/>
            <person name="Hall J."/>
            <person name="Henson C."/>
            <person name="Hollinger A."/>
            <person name="Honan T."/>
            <person name="Huard M.D."/>
            <person name="Hughes L."/>
            <person name="Hurhula B."/>
            <person name="Husby M.E."/>
            <person name="Kamat A."/>
            <person name="Kanga B."/>
            <person name="Kashin S."/>
            <person name="Khazanovich D."/>
            <person name="Kisner P."/>
            <person name="Lance K."/>
            <person name="Lara M."/>
            <person name="Lee W."/>
            <person name="Lennon N."/>
            <person name="Letendre F."/>
            <person name="LeVine R."/>
            <person name="Lipovsky A."/>
            <person name="Liu X."/>
            <person name="Liu J."/>
            <person name="Liu S."/>
            <person name="Lokyitsang T."/>
            <person name="Lokyitsang Y."/>
            <person name="Lubonja R."/>
            <person name="Lui A."/>
            <person name="MacDonald P."/>
            <person name="Magnisalis V."/>
            <person name="Maru K."/>
            <person name="Matthews C."/>
            <person name="McCusker W."/>
            <person name="McDonough S."/>
            <person name="Mehta T."/>
            <person name="Meldrim J."/>
            <person name="Meneus L."/>
            <person name="Mihai O."/>
            <person name="Mihalev A."/>
            <person name="Mihova T."/>
            <person name="Mittelman R."/>
            <person name="Mlenga V."/>
            <person name="Montmayeur A."/>
            <person name="Mulrain L."/>
            <person name="Navidi A."/>
            <person name="Naylor J."/>
            <person name="Negash T."/>
            <person name="Nguyen T."/>
            <person name="Nguyen N."/>
            <person name="Nicol R."/>
            <person name="Norbu C."/>
            <person name="Norbu N."/>
            <person name="Novod N."/>
            <person name="O'Neill B."/>
            <person name="Osman S."/>
            <person name="Markiewicz E."/>
            <person name="Oyono O.L."/>
            <person name="Patti C."/>
            <person name="Phunkhang P."/>
            <person name="Pierre F."/>
            <person name="Priest M."/>
            <person name="Raghuraman S."/>
            <person name="Rege F."/>
            <person name="Reyes R."/>
            <person name="Rise C."/>
            <person name="Rogov P."/>
            <person name="Ross K."/>
            <person name="Ryan E."/>
            <person name="Settipalli S."/>
            <person name="Shea T."/>
            <person name="Sherpa N."/>
            <person name="Shi L."/>
            <person name="Shih D."/>
            <person name="Sparrow T."/>
            <person name="Spaulding J."/>
            <person name="Stalker J."/>
            <person name="Stange-Thomann N."/>
            <person name="Stavropoulos S."/>
            <person name="Stone C."/>
            <person name="Strader C."/>
            <person name="Tesfaye S."/>
            <person name="Thomson T."/>
            <person name="Thoulutsang Y."/>
            <person name="Thoulutsang D."/>
            <person name="Topham K."/>
            <person name="Topping I."/>
            <person name="Tsamla T."/>
            <person name="Vassiliev H."/>
            <person name="Vo A."/>
            <person name="Wangchuk T."/>
            <person name="Wangdi T."/>
            <person name="Weiand M."/>
            <person name="Wilkinson J."/>
            <person name="Wilson A."/>
            <person name="Yadav S."/>
            <person name="Young G."/>
            <person name="Yu Q."/>
            <person name="Zembek L."/>
            <person name="Zhong D."/>
            <person name="Zimmer A."/>
            <person name="Zwirko Z."/>
            <person name="Jaffe D.B."/>
            <person name="Alvarez P."/>
            <person name="Brockman W."/>
            <person name="Butler J."/>
            <person name="Chin C."/>
            <person name="Gnerre S."/>
            <person name="Grabherr M."/>
            <person name="Kleber M."/>
            <person name="Mauceli E."/>
            <person name="MacCallum I."/>
        </authorList>
    </citation>
    <scope>NUCLEOTIDE SEQUENCE [LARGE SCALE GENOMIC DNA]</scope>
    <source>
        <strain evidence="9">Tucson 14030-0811.24</strain>
    </source>
</reference>
<dbReference type="Pfam" id="PF01223">
    <property type="entry name" value="Endonuclease_NS"/>
    <property type="match status" value="1"/>
</dbReference>
<evidence type="ECO:0000256" key="2">
    <source>
        <dbReference type="ARBA" id="ARBA00022722"/>
    </source>
</evidence>
<dbReference type="Proteomes" id="UP000007798">
    <property type="component" value="Unassembled WGS sequence"/>
</dbReference>
<name>B4N8P9_DROWI</name>
<dbReference type="InterPro" id="IPR001604">
    <property type="entry name" value="Endo_G_ENPP1-like_dom"/>
</dbReference>
<protein>
    <recommendedName>
        <fullName evidence="7">DNA/RNA non-specific endonuclease/pyrophosphatase/phosphodiesterase domain-containing protein</fullName>
    </recommendedName>
</protein>
<dbReference type="PANTHER" id="PTHR13966">
    <property type="entry name" value="ENDONUCLEASE RELATED"/>
    <property type="match status" value="1"/>
</dbReference>
<dbReference type="PhylomeDB" id="B4N8P9"/>
<evidence type="ECO:0000256" key="4">
    <source>
        <dbReference type="PIRSR" id="PIRSR640255-1"/>
    </source>
</evidence>
<dbReference type="GO" id="GO:0005743">
    <property type="term" value="C:mitochondrial inner membrane"/>
    <property type="evidence" value="ECO:0007669"/>
    <property type="project" value="TreeGrafter"/>
</dbReference>
<keyword evidence="5" id="KW-0479">Metal-binding</keyword>
<dbReference type="SMART" id="SM00892">
    <property type="entry name" value="Endonuclease_NS"/>
    <property type="match status" value="1"/>
</dbReference>
<gene>
    <name evidence="8" type="primary">Dwil\GK10989</name>
    <name evidence="8" type="ORF">Dwil_GK10989</name>
</gene>
<dbReference type="FunCoup" id="B4N8P9">
    <property type="interactions" value="2"/>
</dbReference>
<keyword evidence="2" id="KW-0540">Nuclease</keyword>
<dbReference type="OMA" id="ETLQMWC"/>
<dbReference type="GO" id="GO:0005634">
    <property type="term" value="C:nucleus"/>
    <property type="evidence" value="ECO:0007669"/>
    <property type="project" value="TreeGrafter"/>
</dbReference>
<feature type="chain" id="PRO_5002816596" description="DNA/RNA non-specific endonuclease/pyrophosphatase/phosphodiesterase domain-containing protein" evidence="6">
    <location>
        <begin position="23"/>
        <end position="349"/>
    </location>
</feature>
<evidence type="ECO:0000256" key="1">
    <source>
        <dbReference type="ARBA" id="ARBA00010052"/>
    </source>
</evidence>
<dbReference type="InterPro" id="IPR044929">
    <property type="entry name" value="DNA/RNA_non-sp_Endonuclease_sf"/>
</dbReference>
<dbReference type="InterPro" id="IPR040255">
    <property type="entry name" value="Non-specific_endonuclease"/>
</dbReference>
<dbReference type="GO" id="GO:0003676">
    <property type="term" value="F:nucleic acid binding"/>
    <property type="evidence" value="ECO:0007669"/>
    <property type="project" value="InterPro"/>
</dbReference>
<feature type="domain" description="DNA/RNA non-specific endonuclease/pyrophosphatase/phosphodiesterase" evidence="7">
    <location>
        <begin position="120"/>
        <end position="347"/>
    </location>
</feature>
<dbReference type="GO" id="GO:0004521">
    <property type="term" value="F:RNA endonuclease activity"/>
    <property type="evidence" value="ECO:0007669"/>
    <property type="project" value="TreeGrafter"/>
</dbReference>
<sequence>MMRLILLGSTVLLALNLGIANGQCQITQPMVEGTTRIFMLRDRNRQLSLKRTVSSANNEVLQMYCSATDIVATTCLQTRVFQPRLPQTCRAPPVATAAPVQDRSCPHTMFRIGYRTGNQFLELYRSCFDTRAVRAVFVTHRVYAKPFFPRRPCVRFSTDGVIGQADESSYTVRNIHATFRATFGNNQQFIPNNRDVVINRGHLAASADFLFGDQMCATFKYVNVVPQFASINDRNWEAIERWVRNSVRGNQFVDVRTGATGILTLRVGQQAGRQVYLNGRRNPVPEWMYKRVDNPNNRRTVVFLTYNNIFAAQRPPAPRFCRPVNCPIQLPNTARDGFTFCCDPATFSP</sequence>
<dbReference type="HOGENOM" id="CLU_048495_0_0_1"/>
<feature type="binding site" evidence="5">
    <location>
        <position position="232"/>
    </location>
    <ligand>
        <name>Mg(2+)</name>
        <dbReference type="ChEBI" id="CHEBI:18420"/>
        <note>catalytic</note>
    </ligand>
</feature>
<dbReference type="AlphaFoldDB" id="B4N8P9"/>
<evidence type="ECO:0000313" key="8">
    <source>
        <dbReference type="EMBL" id="EDW81500.1"/>
    </source>
</evidence>
<dbReference type="OrthoDB" id="8194122at2759"/>
<dbReference type="GO" id="GO:0000014">
    <property type="term" value="F:single-stranded DNA endodeoxyribonuclease activity"/>
    <property type="evidence" value="ECO:0007669"/>
    <property type="project" value="TreeGrafter"/>
</dbReference>
<dbReference type="STRING" id="7260.B4N8P9"/>
<keyword evidence="9" id="KW-1185">Reference proteome</keyword>
<proteinExistence type="inferred from homology"/>
<feature type="active site" description="Proton acceptor" evidence="4">
    <location>
        <position position="202"/>
    </location>
</feature>
<evidence type="ECO:0000259" key="7">
    <source>
        <dbReference type="SMART" id="SM00892"/>
    </source>
</evidence>
<dbReference type="GO" id="GO:0046872">
    <property type="term" value="F:metal ion binding"/>
    <property type="evidence" value="ECO:0007669"/>
    <property type="project" value="UniProtKB-KW"/>
</dbReference>
<dbReference type="Gene3D" id="3.40.570.10">
    <property type="entry name" value="Extracellular Endonuclease, subunit A"/>
    <property type="match status" value="1"/>
</dbReference>
<keyword evidence="3" id="KW-0255">Endonuclease</keyword>
<keyword evidence="6" id="KW-0732">Signal</keyword>
<accession>B4N8P9</accession>
<dbReference type="SUPFAM" id="SSF54060">
    <property type="entry name" value="His-Me finger endonucleases"/>
    <property type="match status" value="1"/>
</dbReference>
<dbReference type="KEGG" id="dwi:6646881"/>
<dbReference type="PANTHER" id="PTHR13966:SF17">
    <property type="entry name" value="ENDONUCLEASE-RELATED"/>
    <property type="match status" value="1"/>
</dbReference>
<dbReference type="InParanoid" id="B4N8P9"/>
<evidence type="ECO:0000256" key="5">
    <source>
        <dbReference type="PIRSR" id="PIRSR640255-2"/>
    </source>
</evidence>
<organism evidence="8 9">
    <name type="scientific">Drosophila willistoni</name>
    <name type="common">Fruit fly</name>
    <dbReference type="NCBI Taxonomy" id="7260"/>
    <lineage>
        <taxon>Eukaryota</taxon>
        <taxon>Metazoa</taxon>
        <taxon>Ecdysozoa</taxon>
        <taxon>Arthropoda</taxon>
        <taxon>Hexapoda</taxon>
        <taxon>Insecta</taxon>
        <taxon>Pterygota</taxon>
        <taxon>Neoptera</taxon>
        <taxon>Endopterygota</taxon>
        <taxon>Diptera</taxon>
        <taxon>Brachycera</taxon>
        <taxon>Muscomorpha</taxon>
        <taxon>Ephydroidea</taxon>
        <taxon>Drosophilidae</taxon>
        <taxon>Drosophila</taxon>
        <taxon>Sophophora</taxon>
    </lineage>
</organism>
<evidence type="ECO:0000256" key="6">
    <source>
        <dbReference type="SAM" id="SignalP"/>
    </source>
</evidence>
<dbReference type="EMBL" id="CH964232">
    <property type="protein sequence ID" value="EDW81500.1"/>
    <property type="molecule type" value="Genomic_DNA"/>
</dbReference>
<keyword evidence="8" id="KW-0378">Hydrolase</keyword>
<evidence type="ECO:0000256" key="3">
    <source>
        <dbReference type="ARBA" id="ARBA00022759"/>
    </source>
</evidence>
<comment type="similarity">
    <text evidence="1">Belongs to the DNA/RNA non-specific endonuclease family.</text>
</comment>
<feature type="signal peptide" evidence="6">
    <location>
        <begin position="1"/>
        <end position="22"/>
    </location>
</feature>
<evidence type="ECO:0000313" key="9">
    <source>
        <dbReference type="Proteomes" id="UP000007798"/>
    </source>
</evidence>
<dbReference type="GO" id="GO:0006309">
    <property type="term" value="P:apoptotic DNA fragmentation"/>
    <property type="evidence" value="ECO:0007669"/>
    <property type="project" value="TreeGrafter"/>
</dbReference>
<dbReference type="InterPro" id="IPR044925">
    <property type="entry name" value="His-Me_finger_sf"/>
</dbReference>